<evidence type="ECO:0008006" key="4">
    <source>
        <dbReference type="Google" id="ProtNLM"/>
    </source>
</evidence>
<evidence type="ECO:0000313" key="2">
    <source>
        <dbReference type="EMBL" id="KAK4645599.1"/>
    </source>
</evidence>
<feature type="compositionally biased region" description="Acidic residues" evidence="1">
    <location>
        <begin position="368"/>
        <end position="379"/>
    </location>
</feature>
<proteinExistence type="predicted"/>
<dbReference type="GeneID" id="87895503"/>
<protein>
    <recommendedName>
        <fullName evidence="4">25S rRNA (Uridine(2843)-N(3))-methyltransferase</fullName>
    </recommendedName>
</protein>
<dbReference type="Pfam" id="PF11312">
    <property type="entry name" value="Methyltransf_34"/>
    <property type="match status" value="1"/>
</dbReference>
<sequence length="379" mass="41924">MVGGGLDTAPQKARSKQTASKPKRKRQTPEQHKLKPNPNNEKVIISPSELTHYQLILDIFTRTFNETLTDADFSKNLQTLKQSLFDRDFTTAFTNTPSNLPIYSARWSPPRALAYSSIFTSLSRYLPRLYSPTNTLPCLAIGGCSAELAAFASTLTLLPGSPSGSLTLLDSAPWSEVLTNLSTSLTSPPPISKYASKLTVQQPPFIPAEKLTYTFLQQDALTTPFNKLFSSDTPQLVTLFFTLNELFTSSGIGKTTSFLLNLSSAIPLGSLLLVVDSPGSYSETTVGTSHKKYPMAWLLDKILSSVCPDVKPSETPEGRIKWKKLESHESIWFRLPEGELDYPIGLENMRYQMHLYKAVDPAAPEKEESGDEEGDDDEE</sequence>
<reference evidence="2 3" key="1">
    <citation type="journal article" date="2023" name="bioRxiv">
        <title>High-quality genome assemblies of four members of thePodospora anserinaspecies complex.</title>
        <authorList>
            <person name="Ament-Velasquez S.L."/>
            <person name="Vogan A.A."/>
            <person name="Wallerman O."/>
            <person name="Hartmann F."/>
            <person name="Gautier V."/>
            <person name="Silar P."/>
            <person name="Giraud T."/>
            <person name="Johannesson H."/>
        </authorList>
    </citation>
    <scope>NUCLEOTIDE SEQUENCE [LARGE SCALE GENOMIC DNA]</scope>
    <source>
        <strain evidence="2 3">CBS 112042</strain>
    </source>
</reference>
<evidence type="ECO:0000256" key="1">
    <source>
        <dbReference type="SAM" id="MobiDB-lite"/>
    </source>
</evidence>
<keyword evidence="3" id="KW-1185">Reference proteome</keyword>
<organism evidence="2 3">
    <name type="scientific">Podospora bellae-mahoneyi</name>
    <dbReference type="NCBI Taxonomy" id="2093777"/>
    <lineage>
        <taxon>Eukaryota</taxon>
        <taxon>Fungi</taxon>
        <taxon>Dikarya</taxon>
        <taxon>Ascomycota</taxon>
        <taxon>Pezizomycotina</taxon>
        <taxon>Sordariomycetes</taxon>
        <taxon>Sordariomycetidae</taxon>
        <taxon>Sordariales</taxon>
        <taxon>Podosporaceae</taxon>
        <taxon>Podospora</taxon>
    </lineage>
</organism>
<dbReference type="InterPro" id="IPR021463">
    <property type="entry name" value="Methyltransf_34"/>
</dbReference>
<dbReference type="EMBL" id="JAFFGZ010000004">
    <property type="protein sequence ID" value="KAK4645599.1"/>
    <property type="molecule type" value="Genomic_DNA"/>
</dbReference>
<evidence type="ECO:0000313" key="3">
    <source>
        <dbReference type="Proteomes" id="UP001322138"/>
    </source>
</evidence>
<feature type="region of interest" description="Disordered" evidence="1">
    <location>
        <begin position="360"/>
        <end position="379"/>
    </location>
</feature>
<accession>A0ABR0FR47</accession>
<feature type="region of interest" description="Disordered" evidence="1">
    <location>
        <begin position="1"/>
        <end position="42"/>
    </location>
</feature>
<dbReference type="Proteomes" id="UP001322138">
    <property type="component" value="Unassembled WGS sequence"/>
</dbReference>
<name>A0ABR0FR47_9PEZI</name>
<dbReference type="RefSeq" id="XP_062734575.1">
    <property type="nucleotide sequence ID" value="XM_062876021.1"/>
</dbReference>
<gene>
    <name evidence="2" type="ORF">QC761_202950</name>
</gene>
<comment type="caution">
    <text evidence="2">The sequence shown here is derived from an EMBL/GenBank/DDBJ whole genome shotgun (WGS) entry which is preliminary data.</text>
</comment>